<dbReference type="CDD" id="cd14256">
    <property type="entry name" value="Dockerin_I"/>
    <property type="match status" value="1"/>
</dbReference>
<dbReference type="SUPFAM" id="SSF63446">
    <property type="entry name" value="Type I dockerin domain"/>
    <property type="match status" value="1"/>
</dbReference>
<dbReference type="Gene3D" id="3.20.20.80">
    <property type="entry name" value="Glycosidases"/>
    <property type="match status" value="1"/>
</dbReference>
<dbReference type="PATRIC" id="fig|1330534.3.peg.734"/>
<reference evidence="12 13" key="1">
    <citation type="journal article" date="2013" name="Genome Announc.">
        <title>Draft Genome Sequence of the Cellulolytic Bacterium Clostridium papyrosolvens C7 (ATCC 700395).</title>
        <authorList>
            <person name="Zepeda V."/>
            <person name="Dassa B."/>
            <person name="Borovok I."/>
            <person name="Lamed R."/>
            <person name="Bayer E.A."/>
            <person name="Cate J.H."/>
        </authorList>
    </citation>
    <scope>NUCLEOTIDE SEQUENCE [LARGE SCALE GENOMIC DNA]</scope>
    <source>
        <strain evidence="12 13">C7</strain>
    </source>
</reference>
<name>U4R559_9FIRM</name>
<dbReference type="PANTHER" id="PTHR35923:SF2">
    <property type="entry name" value="ENDOGLUCANASE"/>
    <property type="match status" value="1"/>
</dbReference>
<dbReference type="PANTHER" id="PTHR35923">
    <property type="entry name" value="MAJOR EXTRACELLULAR ENDOGLUCANASE"/>
    <property type="match status" value="1"/>
</dbReference>
<comment type="catalytic activity">
    <reaction evidence="1">
        <text>Endohydrolysis of (1-&gt;4)-beta-D-glucosidic linkages in cellulose, lichenin and cereal beta-D-glucans.</text>
        <dbReference type="EC" id="3.2.1.4"/>
    </reaction>
</comment>
<dbReference type="GO" id="GO:0008810">
    <property type="term" value="F:cellulase activity"/>
    <property type="evidence" value="ECO:0007669"/>
    <property type="project" value="UniProtKB-EC"/>
</dbReference>
<dbReference type="InterPro" id="IPR036439">
    <property type="entry name" value="Dockerin_dom_sf"/>
</dbReference>
<evidence type="ECO:0000256" key="8">
    <source>
        <dbReference type="ARBA" id="ARBA00023326"/>
    </source>
</evidence>
<dbReference type="InterPro" id="IPR018087">
    <property type="entry name" value="Glyco_hydro_5_CS"/>
</dbReference>
<dbReference type="InterPro" id="IPR001547">
    <property type="entry name" value="Glyco_hydro_5"/>
</dbReference>
<comment type="caution">
    <text evidence="12">The sequence shown here is derived from an EMBL/GenBank/DDBJ whole genome shotgun (WGS) entry which is preliminary data.</text>
</comment>
<evidence type="ECO:0000256" key="2">
    <source>
        <dbReference type="ARBA" id="ARBA00012601"/>
    </source>
</evidence>
<dbReference type="InterPro" id="IPR002105">
    <property type="entry name" value="Dockerin_1_rpt"/>
</dbReference>
<dbReference type="PROSITE" id="PS51766">
    <property type="entry name" value="DOCKERIN"/>
    <property type="match status" value="1"/>
</dbReference>
<dbReference type="PROSITE" id="PS00659">
    <property type="entry name" value="GLYCOSYL_HYDROL_F5"/>
    <property type="match status" value="1"/>
</dbReference>
<keyword evidence="4 9" id="KW-0378">Hydrolase</keyword>
<evidence type="ECO:0000256" key="9">
    <source>
        <dbReference type="RuleBase" id="RU361153"/>
    </source>
</evidence>
<dbReference type="Pfam" id="PF00150">
    <property type="entry name" value="Cellulase"/>
    <property type="match status" value="1"/>
</dbReference>
<protein>
    <recommendedName>
        <fullName evidence="2">cellulase</fullName>
        <ecNumber evidence="2">3.2.1.4</ecNumber>
    </recommendedName>
</protein>
<sequence length="534" mass="59910">MKKRIVSMLMALAMVSTMMLSNHGLTASAAVDTNNDDWLHCVGDKIYDTNGREVWLTGANWFGFNCSENVFHGAWYDVKNILTSVADRGIGFLRVPISTELLYSWMVGKPNKVSSVTASNNPPYTVVNPDFYNPATDGPKNSMEIFDIIMKYCKELGIKVMIDVHSPDANNSGHMYPLWYGLETTTAGMITTDKWIDTLTWLADKYKNDDTILAIDLKNEPHGKRGYTAAAPTDIAKWDNTTDENNWKYAAERCSKEILAVNPKLLIMIEGIEQYPKTEKGYTFDTPDVWGATGDAAPWHGGWWGGNLRGVKDYPINLGSLNSQIVYSPHDYGPSVYNQSWFDKDFTTQTLLDDYWYDTWAYIDDQKIAPLLIGEWGGFMDGAKNQKWMTLLRDYMIKNRINHTFWCLNPNSGDTGGLIGNDWSTWDEEKYGLLKPALWQTNGKFIGLDHQIPLGKNGMSLGEYYGDGPIIVDPEPVVGDVNDDKNIDALDIAVLKQYILGSNPKINLKNADMNSDGDINALDFALLKAKVLGK</sequence>
<dbReference type="Gene3D" id="1.10.1330.10">
    <property type="entry name" value="Dockerin domain"/>
    <property type="match status" value="1"/>
</dbReference>
<keyword evidence="3 10" id="KW-0732">Signal</keyword>
<evidence type="ECO:0000256" key="7">
    <source>
        <dbReference type="ARBA" id="ARBA00023295"/>
    </source>
</evidence>
<proteinExistence type="inferred from homology"/>
<dbReference type="GO" id="GO:0030245">
    <property type="term" value="P:cellulose catabolic process"/>
    <property type="evidence" value="ECO:0007669"/>
    <property type="project" value="UniProtKB-KW"/>
</dbReference>
<feature type="signal peptide" evidence="10">
    <location>
        <begin position="1"/>
        <end position="29"/>
    </location>
</feature>
<accession>U4R559</accession>
<keyword evidence="8" id="KW-0624">Polysaccharide degradation</keyword>
<keyword evidence="5" id="KW-0136">Cellulose degradation</keyword>
<dbReference type="SUPFAM" id="SSF51445">
    <property type="entry name" value="(Trans)glycosidases"/>
    <property type="match status" value="1"/>
</dbReference>
<dbReference type="Pfam" id="PF00404">
    <property type="entry name" value="Dockerin_1"/>
    <property type="match status" value="1"/>
</dbReference>
<evidence type="ECO:0000259" key="11">
    <source>
        <dbReference type="PROSITE" id="PS51766"/>
    </source>
</evidence>
<gene>
    <name evidence="12" type="ORF">L323_03680</name>
</gene>
<keyword evidence="7 9" id="KW-0326">Glycosidase</keyword>
<feature type="domain" description="Dockerin" evidence="11">
    <location>
        <begin position="474"/>
        <end position="534"/>
    </location>
</feature>
<dbReference type="AlphaFoldDB" id="U4R559"/>
<evidence type="ECO:0000256" key="6">
    <source>
        <dbReference type="ARBA" id="ARBA00023277"/>
    </source>
</evidence>
<organism evidence="12 13">
    <name type="scientific">Ruminiclostridium papyrosolvens C7</name>
    <dbReference type="NCBI Taxonomy" id="1330534"/>
    <lineage>
        <taxon>Bacteria</taxon>
        <taxon>Bacillati</taxon>
        <taxon>Bacillota</taxon>
        <taxon>Clostridia</taxon>
        <taxon>Eubacteriales</taxon>
        <taxon>Oscillospiraceae</taxon>
        <taxon>Ruminiclostridium</taxon>
    </lineage>
</organism>
<evidence type="ECO:0000256" key="1">
    <source>
        <dbReference type="ARBA" id="ARBA00000966"/>
    </source>
</evidence>
<dbReference type="STRING" id="1330534.L323_03680"/>
<dbReference type="EMBL" id="ATAY01000019">
    <property type="protein sequence ID" value="EPR13549.1"/>
    <property type="molecule type" value="Genomic_DNA"/>
</dbReference>
<evidence type="ECO:0000256" key="5">
    <source>
        <dbReference type="ARBA" id="ARBA00023001"/>
    </source>
</evidence>
<feature type="chain" id="PRO_5004653835" description="cellulase" evidence="10">
    <location>
        <begin position="30"/>
        <end position="534"/>
    </location>
</feature>
<keyword evidence="6" id="KW-0119">Carbohydrate metabolism</keyword>
<dbReference type="Proteomes" id="UP000016860">
    <property type="component" value="Unassembled WGS sequence"/>
</dbReference>
<dbReference type="InterPro" id="IPR016134">
    <property type="entry name" value="Dockerin_dom"/>
</dbReference>
<comment type="similarity">
    <text evidence="9">Belongs to the glycosyl hydrolase 5 (cellulase A) family.</text>
</comment>
<dbReference type="InterPro" id="IPR017853">
    <property type="entry name" value="GH"/>
</dbReference>
<evidence type="ECO:0000256" key="4">
    <source>
        <dbReference type="ARBA" id="ARBA00022801"/>
    </source>
</evidence>
<evidence type="ECO:0000313" key="13">
    <source>
        <dbReference type="Proteomes" id="UP000016860"/>
    </source>
</evidence>
<dbReference type="OrthoDB" id="9800475at2"/>
<evidence type="ECO:0000256" key="10">
    <source>
        <dbReference type="SAM" id="SignalP"/>
    </source>
</evidence>
<evidence type="ECO:0000256" key="3">
    <source>
        <dbReference type="ARBA" id="ARBA00022729"/>
    </source>
</evidence>
<dbReference type="EC" id="3.2.1.4" evidence="2"/>
<evidence type="ECO:0000313" key="12">
    <source>
        <dbReference type="EMBL" id="EPR13549.1"/>
    </source>
</evidence>